<dbReference type="RefSeq" id="WP_337695234.1">
    <property type="nucleotide sequence ID" value="NZ_JBBEGN010000005.1"/>
</dbReference>
<comment type="caution">
    <text evidence="1">The sequence shown here is derived from an EMBL/GenBank/DDBJ whole genome shotgun (WGS) entry which is preliminary data.</text>
</comment>
<organism evidence="1 2">
    <name type="scientific">Actinomycetospora aurantiaca</name>
    <dbReference type="NCBI Taxonomy" id="3129233"/>
    <lineage>
        <taxon>Bacteria</taxon>
        <taxon>Bacillati</taxon>
        <taxon>Actinomycetota</taxon>
        <taxon>Actinomycetes</taxon>
        <taxon>Pseudonocardiales</taxon>
        <taxon>Pseudonocardiaceae</taxon>
        <taxon>Actinomycetospora</taxon>
    </lineage>
</organism>
<proteinExistence type="predicted"/>
<gene>
    <name evidence="1" type="ORF">WCD74_12880</name>
</gene>
<dbReference type="Proteomes" id="UP001385809">
    <property type="component" value="Unassembled WGS sequence"/>
</dbReference>
<dbReference type="EMBL" id="JBBEGN010000005">
    <property type="protein sequence ID" value="MEJ2868659.1"/>
    <property type="molecule type" value="Genomic_DNA"/>
</dbReference>
<accession>A0ABU8MMY6</accession>
<name>A0ABU8MMY6_9PSEU</name>
<protein>
    <submittedName>
        <fullName evidence="1">DUF1269 domain-containing protein</fullName>
    </submittedName>
</protein>
<sequence length="150" mass="16286">MTTLSIWRYETVDGAEGALRILERLQHRGRIAIDDAALVAWDVAERRPRTYQTGTVDGTAALSGAFWGLLFALALLLPEPGTSAPDVGLSDGLLRRLRARIGPGTSALFVLTDHDATDRLRVALADHDVELFVHRLDPAQQTALRSAFAG</sequence>
<keyword evidence="2" id="KW-1185">Reference proteome</keyword>
<evidence type="ECO:0000313" key="1">
    <source>
        <dbReference type="EMBL" id="MEJ2868659.1"/>
    </source>
</evidence>
<dbReference type="Pfam" id="PF06897">
    <property type="entry name" value="DUF1269"/>
    <property type="match status" value="1"/>
</dbReference>
<evidence type="ECO:0000313" key="2">
    <source>
        <dbReference type="Proteomes" id="UP001385809"/>
    </source>
</evidence>
<dbReference type="InterPro" id="IPR009200">
    <property type="entry name" value="DUF1269_membrane"/>
</dbReference>
<reference evidence="1 2" key="1">
    <citation type="submission" date="2024-03" db="EMBL/GenBank/DDBJ databases">
        <title>Actinomycetospora sp. OC33-EN08, a novel actinomycete isolated from wild orchid (Aerides multiflora).</title>
        <authorList>
            <person name="Suriyachadkun C."/>
        </authorList>
    </citation>
    <scope>NUCLEOTIDE SEQUENCE [LARGE SCALE GENOMIC DNA]</scope>
    <source>
        <strain evidence="1 2">OC33-EN08</strain>
    </source>
</reference>